<name>A0A4P9XZ25_9FUNG</name>
<protein>
    <submittedName>
        <fullName evidence="2">Uncharacterized protein</fullName>
    </submittedName>
</protein>
<evidence type="ECO:0000313" key="2">
    <source>
        <dbReference type="EMBL" id="RKP11718.1"/>
    </source>
</evidence>
<sequence>MSQSAGAMRSSRTSSRHHHHQLLSAKPTPREVKYGIYLEGRRSRVQHRQRTSPASPSQSALMMSWTYLGDGYGPGFQGHGLDPGRIRAPNQSILEDPDLIMTCPWKAEGITHITQPLSPRVDDVSSPWVEWFQGNPGPGDEAKIIAPPTRDMLEWTEMMHRARQSPQEDRLALSIPTLPKIPTTMEEPIRKAPSPPIKTALITHQITPPSRTKSGGTLHLSMNHVFPFPVLNLGAPYPSRGRMRSPVTFDNLIPLPPSQHLRVKWREIPAYVLEWASTMGTVGKGERADHVFELSLGDYSRAHFHTLANTTT</sequence>
<dbReference type="AlphaFoldDB" id="A0A4P9XZ25"/>
<accession>A0A4P9XZ25</accession>
<dbReference type="Proteomes" id="UP000267251">
    <property type="component" value="Unassembled WGS sequence"/>
</dbReference>
<dbReference type="EMBL" id="KZ988698">
    <property type="protein sequence ID" value="RKP11718.1"/>
    <property type="molecule type" value="Genomic_DNA"/>
</dbReference>
<reference evidence="3" key="1">
    <citation type="journal article" date="2018" name="Nat. Microbiol.">
        <title>Leveraging single-cell genomics to expand the fungal tree of life.</title>
        <authorList>
            <person name="Ahrendt S.R."/>
            <person name="Quandt C.A."/>
            <person name="Ciobanu D."/>
            <person name="Clum A."/>
            <person name="Salamov A."/>
            <person name="Andreopoulos B."/>
            <person name="Cheng J.F."/>
            <person name="Woyke T."/>
            <person name="Pelin A."/>
            <person name="Henrissat B."/>
            <person name="Reynolds N.K."/>
            <person name="Benny G.L."/>
            <person name="Smith M.E."/>
            <person name="James T.Y."/>
            <person name="Grigoriev I.V."/>
        </authorList>
    </citation>
    <scope>NUCLEOTIDE SEQUENCE [LARGE SCALE GENOMIC DNA]</scope>
</reference>
<organism evidence="2 3">
    <name type="scientific">Piptocephalis cylindrospora</name>
    <dbReference type="NCBI Taxonomy" id="1907219"/>
    <lineage>
        <taxon>Eukaryota</taxon>
        <taxon>Fungi</taxon>
        <taxon>Fungi incertae sedis</taxon>
        <taxon>Zoopagomycota</taxon>
        <taxon>Zoopagomycotina</taxon>
        <taxon>Zoopagomycetes</taxon>
        <taxon>Zoopagales</taxon>
        <taxon>Piptocephalidaceae</taxon>
        <taxon>Piptocephalis</taxon>
    </lineage>
</organism>
<proteinExistence type="predicted"/>
<gene>
    <name evidence="2" type="ORF">BJ684DRAFT_17716</name>
</gene>
<keyword evidence="3" id="KW-1185">Reference proteome</keyword>
<evidence type="ECO:0000256" key="1">
    <source>
        <dbReference type="SAM" id="MobiDB-lite"/>
    </source>
</evidence>
<evidence type="ECO:0000313" key="3">
    <source>
        <dbReference type="Proteomes" id="UP000267251"/>
    </source>
</evidence>
<feature type="region of interest" description="Disordered" evidence="1">
    <location>
        <begin position="1"/>
        <end position="26"/>
    </location>
</feature>